<keyword evidence="3" id="KW-1185">Reference proteome</keyword>
<protein>
    <submittedName>
        <fullName evidence="2">Uncharacterized protein</fullName>
    </submittedName>
</protein>
<organism evidence="2 3">
    <name type="scientific">Amniculicola lignicola CBS 123094</name>
    <dbReference type="NCBI Taxonomy" id="1392246"/>
    <lineage>
        <taxon>Eukaryota</taxon>
        <taxon>Fungi</taxon>
        <taxon>Dikarya</taxon>
        <taxon>Ascomycota</taxon>
        <taxon>Pezizomycotina</taxon>
        <taxon>Dothideomycetes</taxon>
        <taxon>Pleosporomycetidae</taxon>
        <taxon>Pleosporales</taxon>
        <taxon>Amniculicolaceae</taxon>
        <taxon>Amniculicola</taxon>
    </lineage>
</organism>
<evidence type="ECO:0000313" key="2">
    <source>
        <dbReference type="EMBL" id="KAF2001366.1"/>
    </source>
</evidence>
<sequence>MVGCASVFFLVEKAGSTSKFRWGIVDPDRSCLLSLSFSKGCSEAVVEKRGGRGCWLVNCQVGVFDLEQGTNFSFHLAEHAPRKIKDTMDLGQTVRKVHTVTPGLLYPCTTIATTTIPNAPLKIPRLHIDDVTETPGFQETRVPLALKDAPGTQHLEDNSRVRYPERSTRPPLAPSHHVPTPIHLRPIKKDSPPAYPALTQVCSRMRTNFLPIYMTKAEHWVRIENIPSFPETSECVTHEEDKGAACNLVVELSGVKLNHTRCKVDILPLLRLNQASTIFKFRFGTVVRDERYDKVVRRMQNMVLSAQEDGAGQTFLDEEVGEVEVCGWRGRAVRLGAGEGMQIVIARVMREMRREMRRE</sequence>
<dbReference type="AlphaFoldDB" id="A0A6A5WUT9"/>
<name>A0A6A5WUT9_9PLEO</name>
<reference evidence="2" key="1">
    <citation type="journal article" date="2020" name="Stud. Mycol.">
        <title>101 Dothideomycetes genomes: a test case for predicting lifestyles and emergence of pathogens.</title>
        <authorList>
            <person name="Haridas S."/>
            <person name="Albert R."/>
            <person name="Binder M."/>
            <person name="Bloem J."/>
            <person name="Labutti K."/>
            <person name="Salamov A."/>
            <person name="Andreopoulos B."/>
            <person name="Baker S."/>
            <person name="Barry K."/>
            <person name="Bills G."/>
            <person name="Bluhm B."/>
            <person name="Cannon C."/>
            <person name="Castanera R."/>
            <person name="Culley D."/>
            <person name="Daum C."/>
            <person name="Ezra D."/>
            <person name="Gonzalez J."/>
            <person name="Henrissat B."/>
            <person name="Kuo A."/>
            <person name="Liang C."/>
            <person name="Lipzen A."/>
            <person name="Lutzoni F."/>
            <person name="Magnuson J."/>
            <person name="Mondo S."/>
            <person name="Nolan M."/>
            <person name="Ohm R."/>
            <person name="Pangilinan J."/>
            <person name="Park H.-J."/>
            <person name="Ramirez L."/>
            <person name="Alfaro M."/>
            <person name="Sun H."/>
            <person name="Tritt A."/>
            <person name="Yoshinaga Y."/>
            <person name="Zwiers L.-H."/>
            <person name="Turgeon B."/>
            <person name="Goodwin S."/>
            <person name="Spatafora J."/>
            <person name="Crous P."/>
            <person name="Grigoriev I."/>
        </authorList>
    </citation>
    <scope>NUCLEOTIDE SEQUENCE</scope>
    <source>
        <strain evidence="2">CBS 123094</strain>
    </source>
</reference>
<proteinExistence type="predicted"/>
<gene>
    <name evidence="2" type="ORF">P154DRAFT_596499</name>
</gene>
<evidence type="ECO:0000256" key="1">
    <source>
        <dbReference type="SAM" id="MobiDB-lite"/>
    </source>
</evidence>
<feature type="region of interest" description="Disordered" evidence="1">
    <location>
        <begin position="160"/>
        <end position="186"/>
    </location>
</feature>
<accession>A0A6A5WUT9</accession>
<evidence type="ECO:0000313" key="3">
    <source>
        <dbReference type="Proteomes" id="UP000799779"/>
    </source>
</evidence>
<dbReference type="EMBL" id="ML977583">
    <property type="protein sequence ID" value="KAF2001366.1"/>
    <property type="molecule type" value="Genomic_DNA"/>
</dbReference>
<dbReference type="Proteomes" id="UP000799779">
    <property type="component" value="Unassembled WGS sequence"/>
</dbReference>